<dbReference type="InterPro" id="IPR013149">
    <property type="entry name" value="ADH-like_C"/>
</dbReference>
<evidence type="ECO:0000256" key="2">
    <source>
        <dbReference type="ARBA" id="ARBA00022723"/>
    </source>
</evidence>
<dbReference type="PANTHER" id="PTHR42683">
    <property type="entry name" value="ALDEHYDE REDUCTASE"/>
    <property type="match status" value="1"/>
</dbReference>
<dbReference type="Pfam" id="PF00107">
    <property type="entry name" value="ADH_zinc_N"/>
    <property type="match status" value="1"/>
</dbReference>
<dbReference type="FunFam" id="3.40.50.720:FF:000022">
    <property type="entry name" value="Cinnamyl alcohol dehydrogenase"/>
    <property type="match status" value="1"/>
</dbReference>
<name>A0A4R9K701_9LEPT</name>
<comment type="caution">
    <text evidence="6">The sequence shown here is derived from an EMBL/GenBank/DDBJ whole genome shotgun (WGS) entry which is preliminary data.</text>
</comment>
<dbReference type="Gene3D" id="3.40.50.720">
    <property type="entry name" value="NAD(P)-binding Rossmann-like Domain"/>
    <property type="match status" value="1"/>
</dbReference>
<dbReference type="InterPro" id="IPR013154">
    <property type="entry name" value="ADH-like_N"/>
</dbReference>
<dbReference type="InterPro" id="IPR036291">
    <property type="entry name" value="NAD(P)-bd_dom_sf"/>
</dbReference>
<evidence type="ECO:0000256" key="3">
    <source>
        <dbReference type="ARBA" id="ARBA00022833"/>
    </source>
</evidence>
<keyword evidence="7" id="KW-1185">Reference proteome</keyword>
<sequence length="354" mass="38512">MTIKVLGYAAQSASQALAPFQFERRSLRNNDIVIEILYCGVCHSDLHQARNDWGGSAYPMVPGHEIVGKVIGIGPNTTRFKVGDHVGVGCMVDSCRDCQACKKGLEQYCEKFPTYTYNGVDRHDHTVTQGGYSEKIIVSEDFVVKIPDSLDLKAAAPLLCAGITTWSPLRHWKVGKGSKVAVTGLGGLGHMAIKFAKALGAEVTLFTRSLGKSEDAKKLGADRIILSTDRKQMESVRGEFELIIDTVPSAHDLNPYLPTLGLDGNLVLVGLLGPIEPFLHTVPLLLGRRSVTGSAIGGIAETQEMLDFCGKHGIVSDIEEIKIQEINAAYERMLKSDVKYRFVIDIASLRSEAV</sequence>
<keyword evidence="4" id="KW-0560">Oxidoreductase</keyword>
<dbReference type="InterPro" id="IPR020843">
    <property type="entry name" value="ER"/>
</dbReference>
<dbReference type="GO" id="GO:0008106">
    <property type="term" value="F:alcohol dehydrogenase (NADP+) activity"/>
    <property type="evidence" value="ECO:0007669"/>
    <property type="project" value="UniProtKB-ARBA"/>
</dbReference>
<dbReference type="SUPFAM" id="SSF51735">
    <property type="entry name" value="NAD(P)-binding Rossmann-fold domains"/>
    <property type="match status" value="1"/>
</dbReference>
<accession>A0A4R9K701</accession>
<dbReference type="GO" id="GO:0046872">
    <property type="term" value="F:metal ion binding"/>
    <property type="evidence" value="ECO:0007669"/>
    <property type="project" value="UniProtKB-KW"/>
</dbReference>
<evidence type="ECO:0000313" key="7">
    <source>
        <dbReference type="Proteomes" id="UP000297762"/>
    </source>
</evidence>
<proteinExistence type="predicted"/>
<feature type="domain" description="Enoyl reductase (ER)" evidence="5">
    <location>
        <begin position="12"/>
        <end position="344"/>
    </location>
</feature>
<keyword evidence="2" id="KW-0479">Metal-binding</keyword>
<keyword evidence="3" id="KW-0862">Zinc</keyword>
<dbReference type="SUPFAM" id="SSF50129">
    <property type="entry name" value="GroES-like"/>
    <property type="match status" value="1"/>
</dbReference>
<dbReference type="InterPro" id="IPR011032">
    <property type="entry name" value="GroES-like_sf"/>
</dbReference>
<protein>
    <submittedName>
        <fullName evidence="6">NAD(P)-dependent alcohol dehydrogenase</fullName>
    </submittedName>
</protein>
<dbReference type="Pfam" id="PF08240">
    <property type="entry name" value="ADH_N"/>
    <property type="match status" value="1"/>
</dbReference>
<dbReference type="OrthoDB" id="9806940at2"/>
<evidence type="ECO:0000259" key="5">
    <source>
        <dbReference type="SMART" id="SM00829"/>
    </source>
</evidence>
<reference evidence="6" key="1">
    <citation type="journal article" date="2019" name="PLoS Negl. Trop. Dis.">
        <title>Revisiting the worldwide diversity of Leptospira species in the environment.</title>
        <authorList>
            <person name="Vincent A.T."/>
            <person name="Schiettekatte O."/>
            <person name="Bourhy P."/>
            <person name="Veyrier F.J."/>
            <person name="Picardeau M."/>
        </authorList>
    </citation>
    <scope>NUCLEOTIDE SEQUENCE [LARGE SCALE GENOMIC DNA]</scope>
    <source>
        <strain evidence="6">201702455</strain>
    </source>
</reference>
<gene>
    <name evidence="6" type="ORF">EHQ64_09070</name>
</gene>
<dbReference type="FunFam" id="3.90.180.10:FF:000004">
    <property type="entry name" value="probable cinnamyl alcohol dehydrogenase"/>
    <property type="match status" value="1"/>
</dbReference>
<dbReference type="InterPro" id="IPR047109">
    <property type="entry name" value="CAD-like"/>
</dbReference>
<dbReference type="CDD" id="cd05283">
    <property type="entry name" value="CAD1"/>
    <property type="match status" value="1"/>
</dbReference>
<dbReference type="Proteomes" id="UP000297762">
    <property type="component" value="Unassembled WGS sequence"/>
</dbReference>
<organism evidence="6 7">
    <name type="scientific">Leptospira sarikeiensis</name>
    <dbReference type="NCBI Taxonomy" id="2484943"/>
    <lineage>
        <taxon>Bacteria</taxon>
        <taxon>Pseudomonadati</taxon>
        <taxon>Spirochaetota</taxon>
        <taxon>Spirochaetia</taxon>
        <taxon>Leptospirales</taxon>
        <taxon>Leptospiraceae</taxon>
        <taxon>Leptospira</taxon>
    </lineage>
</organism>
<evidence type="ECO:0000256" key="1">
    <source>
        <dbReference type="ARBA" id="ARBA00001947"/>
    </source>
</evidence>
<dbReference type="Gene3D" id="3.90.180.10">
    <property type="entry name" value="Medium-chain alcohol dehydrogenases, catalytic domain"/>
    <property type="match status" value="1"/>
</dbReference>
<dbReference type="EMBL" id="RQGF01000020">
    <property type="protein sequence ID" value="TGL62079.1"/>
    <property type="molecule type" value="Genomic_DNA"/>
</dbReference>
<comment type="cofactor">
    <cofactor evidence="1">
        <name>Zn(2+)</name>
        <dbReference type="ChEBI" id="CHEBI:29105"/>
    </cofactor>
</comment>
<dbReference type="SMART" id="SM00829">
    <property type="entry name" value="PKS_ER"/>
    <property type="match status" value="1"/>
</dbReference>
<evidence type="ECO:0000256" key="4">
    <source>
        <dbReference type="ARBA" id="ARBA00023002"/>
    </source>
</evidence>
<dbReference type="RefSeq" id="WP_135649168.1">
    <property type="nucleotide sequence ID" value="NZ_RQGF01000020.1"/>
</dbReference>
<evidence type="ECO:0000313" key="6">
    <source>
        <dbReference type="EMBL" id="TGL62079.1"/>
    </source>
</evidence>
<dbReference type="AlphaFoldDB" id="A0A4R9K701"/>